<sequence>MSSSSSSSDHATSDPVDRINRAIERLDWTSLGAVLEMPGNPGYRLCAATEADFETYVAASEFQELRSRYLILNDGFLFIVEMPSGLHVLLAGAVADRYRDNASRIPWQYLWVVGDTKVSKFGGSMADYKKAILKN</sequence>
<proteinExistence type="predicted"/>
<dbReference type="OrthoDB" id="68363at2759"/>
<accession>T0R2B4</accession>
<gene>
    <name evidence="1" type="ORF">SDRG_16015</name>
</gene>
<keyword evidence="2" id="KW-1185">Reference proteome</keyword>
<organism evidence="1 2">
    <name type="scientific">Saprolegnia diclina (strain VS20)</name>
    <dbReference type="NCBI Taxonomy" id="1156394"/>
    <lineage>
        <taxon>Eukaryota</taxon>
        <taxon>Sar</taxon>
        <taxon>Stramenopiles</taxon>
        <taxon>Oomycota</taxon>
        <taxon>Saprolegniomycetes</taxon>
        <taxon>Saprolegniales</taxon>
        <taxon>Saprolegniaceae</taxon>
        <taxon>Saprolegnia</taxon>
    </lineage>
</organism>
<evidence type="ECO:0000313" key="1">
    <source>
        <dbReference type="EMBL" id="EQC26163.1"/>
    </source>
</evidence>
<reference evidence="1 2" key="1">
    <citation type="submission" date="2012-04" db="EMBL/GenBank/DDBJ databases">
        <title>The Genome Sequence of Saprolegnia declina VS20.</title>
        <authorList>
            <consortium name="The Broad Institute Genome Sequencing Platform"/>
            <person name="Russ C."/>
            <person name="Nusbaum C."/>
            <person name="Tyler B."/>
            <person name="van West P."/>
            <person name="Dieguez-Uribeondo J."/>
            <person name="de Bruijn I."/>
            <person name="Tripathy S."/>
            <person name="Jiang R."/>
            <person name="Young S.K."/>
            <person name="Zeng Q."/>
            <person name="Gargeya S."/>
            <person name="Fitzgerald M."/>
            <person name="Haas B."/>
            <person name="Abouelleil A."/>
            <person name="Alvarado L."/>
            <person name="Arachchi H.M."/>
            <person name="Berlin A."/>
            <person name="Chapman S.B."/>
            <person name="Goldberg J."/>
            <person name="Griggs A."/>
            <person name="Gujja S."/>
            <person name="Hansen M."/>
            <person name="Howarth C."/>
            <person name="Imamovic A."/>
            <person name="Larimer J."/>
            <person name="McCowen C."/>
            <person name="Montmayeur A."/>
            <person name="Murphy C."/>
            <person name="Neiman D."/>
            <person name="Pearson M."/>
            <person name="Priest M."/>
            <person name="Roberts A."/>
            <person name="Saif S."/>
            <person name="Shea T."/>
            <person name="Sisk P."/>
            <person name="Sykes S."/>
            <person name="Wortman J."/>
            <person name="Nusbaum C."/>
            <person name="Birren B."/>
        </authorList>
    </citation>
    <scope>NUCLEOTIDE SEQUENCE [LARGE SCALE GENOMIC DNA]</scope>
    <source>
        <strain evidence="1 2">VS20</strain>
    </source>
</reference>
<name>T0R2B4_SAPDV</name>
<dbReference type="InParanoid" id="T0R2B4"/>
<dbReference type="EMBL" id="JH767240">
    <property type="protein sequence ID" value="EQC26163.1"/>
    <property type="molecule type" value="Genomic_DNA"/>
</dbReference>
<dbReference type="RefSeq" id="XP_008620426.1">
    <property type="nucleotide sequence ID" value="XM_008622204.1"/>
</dbReference>
<protein>
    <submittedName>
        <fullName evidence="1">Uncharacterized protein</fullName>
    </submittedName>
</protein>
<evidence type="ECO:0000313" key="2">
    <source>
        <dbReference type="Proteomes" id="UP000030762"/>
    </source>
</evidence>
<dbReference type="Proteomes" id="UP000030762">
    <property type="component" value="Unassembled WGS sequence"/>
</dbReference>
<dbReference type="AlphaFoldDB" id="T0R2B4"/>
<dbReference type="VEuPathDB" id="FungiDB:SDRG_16015"/>
<dbReference type="GeneID" id="19956742"/>